<evidence type="ECO:0000313" key="2">
    <source>
        <dbReference type="EMBL" id="MFC3050624.1"/>
    </source>
</evidence>
<dbReference type="SMART" id="SM00052">
    <property type="entry name" value="EAL"/>
    <property type="match status" value="1"/>
</dbReference>
<dbReference type="SUPFAM" id="SSF141868">
    <property type="entry name" value="EAL domain-like"/>
    <property type="match status" value="1"/>
</dbReference>
<evidence type="ECO:0000259" key="1">
    <source>
        <dbReference type="PROSITE" id="PS50883"/>
    </source>
</evidence>
<comment type="caution">
    <text evidence="2">The sequence shown here is derived from an EMBL/GenBank/DDBJ whole genome shotgun (WGS) entry which is preliminary data.</text>
</comment>
<feature type="domain" description="EAL" evidence="1">
    <location>
        <begin position="105"/>
        <end position="350"/>
    </location>
</feature>
<reference evidence="3" key="1">
    <citation type="journal article" date="2019" name="Int. J. Syst. Evol. Microbiol.">
        <title>The Global Catalogue of Microorganisms (GCM) 10K type strain sequencing project: providing services to taxonomists for standard genome sequencing and annotation.</title>
        <authorList>
            <consortium name="The Broad Institute Genomics Platform"/>
            <consortium name="The Broad Institute Genome Sequencing Center for Infectious Disease"/>
            <person name="Wu L."/>
            <person name="Ma J."/>
        </authorList>
    </citation>
    <scope>NUCLEOTIDE SEQUENCE [LARGE SCALE GENOMIC DNA]</scope>
    <source>
        <strain evidence="3">KCTC 62164</strain>
    </source>
</reference>
<dbReference type="PROSITE" id="PS50883">
    <property type="entry name" value="EAL"/>
    <property type="match status" value="1"/>
</dbReference>
<dbReference type="InterPro" id="IPR050706">
    <property type="entry name" value="Cyclic-di-GMP_PDE-like"/>
</dbReference>
<dbReference type="RefSeq" id="WP_194214996.1">
    <property type="nucleotide sequence ID" value="NZ_CP061205.1"/>
</dbReference>
<dbReference type="EMBL" id="JBHRSL010000001">
    <property type="protein sequence ID" value="MFC3050624.1"/>
    <property type="molecule type" value="Genomic_DNA"/>
</dbReference>
<gene>
    <name evidence="2" type="ORF">ACFOKA_01765</name>
</gene>
<accession>A0ABV7D120</accession>
<evidence type="ECO:0000313" key="3">
    <source>
        <dbReference type="Proteomes" id="UP001595444"/>
    </source>
</evidence>
<dbReference type="CDD" id="cd01948">
    <property type="entry name" value="EAL"/>
    <property type="match status" value="1"/>
</dbReference>
<keyword evidence="3" id="KW-1185">Reference proteome</keyword>
<organism evidence="2 3">
    <name type="scientific">Kordiimonas pumila</name>
    <dbReference type="NCBI Taxonomy" id="2161677"/>
    <lineage>
        <taxon>Bacteria</taxon>
        <taxon>Pseudomonadati</taxon>
        <taxon>Pseudomonadota</taxon>
        <taxon>Alphaproteobacteria</taxon>
        <taxon>Kordiimonadales</taxon>
        <taxon>Kordiimonadaceae</taxon>
        <taxon>Kordiimonas</taxon>
    </lineage>
</organism>
<proteinExistence type="predicted"/>
<name>A0ABV7D120_9PROT</name>
<dbReference type="InterPro" id="IPR001633">
    <property type="entry name" value="EAL_dom"/>
</dbReference>
<dbReference type="InterPro" id="IPR035919">
    <property type="entry name" value="EAL_sf"/>
</dbReference>
<dbReference type="Gene3D" id="3.20.20.450">
    <property type="entry name" value="EAL domain"/>
    <property type="match status" value="1"/>
</dbReference>
<sequence>MFCKECQTITNHIFDVTFFWLYLPTSDGFAKVNKVADEQGYTKVCMSDYCIRLAIPRERVTPFLTALMVALNGQELANTNMVTTEVDKLLPDDLGRVLTADIFIHRYQSLWVSDALEAERYETWFQPIYKTSGGMGDELFAYEGLFRMRDEKNVQIPPGHVFHVAGKSDLLYTLDLAARHCAVEAAARAGLNFAKIFINFNPSSVYDPAYCLRTTVAAVTEKGLEPKNIVFELTETHAARDKAHLKSILDFYRMAGFGIALDDIGSGWSSLNMLHEMRPDYVKIDMDLIRDIDQDTFKQVIVKHLLHIARDNGILTVAEGIETEAEASVLRQMGVDYMQGYFFGKPAFMG</sequence>
<dbReference type="Proteomes" id="UP001595444">
    <property type="component" value="Unassembled WGS sequence"/>
</dbReference>
<dbReference type="PANTHER" id="PTHR33121:SF15">
    <property type="entry name" value="BLUE LIGHT- AND TEMPERATURE-REGULATED ANTIREPRESSOR BLUF"/>
    <property type="match status" value="1"/>
</dbReference>
<dbReference type="PANTHER" id="PTHR33121">
    <property type="entry name" value="CYCLIC DI-GMP PHOSPHODIESTERASE PDEF"/>
    <property type="match status" value="1"/>
</dbReference>
<dbReference type="Pfam" id="PF00563">
    <property type="entry name" value="EAL"/>
    <property type="match status" value="1"/>
</dbReference>
<protein>
    <submittedName>
        <fullName evidence="2">EAL domain-containing protein</fullName>
    </submittedName>
</protein>